<organism evidence="9 10">
    <name type="scientific">Pseudovibrio ascidiaceicola</name>
    <dbReference type="NCBI Taxonomy" id="285279"/>
    <lineage>
        <taxon>Bacteria</taxon>
        <taxon>Pseudomonadati</taxon>
        <taxon>Pseudomonadota</taxon>
        <taxon>Alphaproteobacteria</taxon>
        <taxon>Hyphomicrobiales</taxon>
        <taxon>Stappiaceae</taxon>
        <taxon>Pseudovibrio</taxon>
    </lineage>
</organism>
<dbReference type="NCBIfam" id="TIGR00360">
    <property type="entry name" value="ComEC_N-term"/>
    <property type="match status" value="1"/>
</dbReference>
<feature type="transmembrane region" description="Helical" evidence="6">
    <location>
        <begin position="439"/>
        <end position="454"/>
    </location>
</feature>
<sequence length="850" mass="91872">MREGQSSSDKTQSGGCASRIGELCLEEDKFSSVPFEGDAGLQERVTQQRTKTQTNAKNTHSNANTNFTEEKQRVGFLEVKLGLLRLLRFMLRPDWPAVMTYARSALVQDWNRGQGLLWYALCHLAGVLVYFSLPAEPYSVLSGIPYILLLLFAFRRWSSGRLTVGLTAILFFATGFFLADLRVEYARGDPLERPVTRKVEGVVAGVKHSGKGAYSVVFADVKEVSQKGITPLSYRIRLSIKGMKEPPVMGNRMQLKARLLPPGGAVRPGGYDFARTAFFSGIGAVGYALSKPVVVARLEGTSFLQEVEGVRSGIAQRIRRVLDNSPESAFAVALLVGKRDYLAAADKDALRNAGLAHVLAISGMHMGLVTSLVFLGARLILSLSQSLALKGHIHVYASVAALIAATVYLGLSGASVATQRAFLMAAMILCAGLIGRRAFSLRGLALACLVLLSLRPEELLAPGFQMSFIAVLALLSAYTLGKDWFVGNRNRPRRRNVSWFHRVSRKGSKWVLACALTSLIAGAATGPVAAMHFEQVAPYGVLGNILAMPLVTFVVMPLGLLSLLAIPFGADAFFLQGMEAGLALVLKAAYWVSSLSEGLTSLGVASAPGYLLMIFAIVVLCVMPLRLKWLSLPAFAVSVLMFAGGSAPDLMIADAGKHIAYYGADGRFRLTSSRMSFAADSLLRAGGISAGAFKQHKVRASDRSCDDRGCVIEIFPQLPSKGERISSEPVLLAQSKVADVLEVDCRLATIVITQAQAPPACRAELVIDQKMFGERGSAYVWLSAGFEGGERIKKVRWAYHAQRRPWNPKLPQATNDLIAAEERNHLALNADAARAEDASFVGGIGRFQRD</sequence>
<evidence type="ECO:0000256" key="5">
    <source>
        <dbReference type="ARBA" id="ARBA00023136"/>
    </source>
</evidence>
<dbReference type="InterPro" id="IPR052159">
    <property type="entry name" value="Competence_DNA_uptake"/>
</dbReference>
<name>A0A1I4C014_9HYPH</name>
<evidence type="ECO:0000256" key="1">
    <source>
        <dbReference type="ARBA" id="ARBA00004651"/>
    </source>
</evidence>
<accession>A0A1I4C014</accession>
<proteinExistence type="predicted"/>
<feature type="domain" description="ComEC/Rec2-related protein" evidence="7">
    <location>
        <begin position="334"/>
        <end position="625"/>
    </location>
</feature>
<feature type="transmembrane region" description="Helical" evidence="6">
    <location>
        <begin position="545"/>
        <end position="566"/>
    </location>
</feature>
<feature type="transmembrane region" description="Helical" evidence="6">
    <location>
        <begin position="162"/>
        <end position="179"/>
    </location>
</feature>
<dbReference type="Pfam" id="PF13567">
    <property type="entry name" value="DUF4131"/>
    <property type="match status" value="1"/>
</dbReference>
<keyword evidence="4 6" id="KW-1133">Transmembrane helix</keyword>
<evidence type="ECO:0000259" key="8">
    <source>
        <dbReference type="Pfam" id="PF13567"/>
    </source>
</evidence>
<evidence type="ECO:0000313" key="10">
    <source>
        <dbReference type="Proteomes" id="UP000199598"/>
    </source>
</evidence>
<dbReference type="RefSeq" id="WP_093521112.1">
    <property type="nucleotide sequence ID" value="NZ_FOSK01000008.1"/>
</dbReference>
<feature type="transmembrane region" description="Helical" evidence="6">
    <location>
        <begin position="393"/>
        <end position="411"/>
    </location>
</feature>
<dbReference type="InterPro" id="IPR004477">
    <property type="entry name" value="ComEC_N"/>
</dbReference>
<protein>
    <submittedName>
        <fullName evidence="9">Competence protein ComEC</fullName>
    </submittedName>
</protein>
<dbReference type="PANTHER" id="PTHR30619:SF1">
    <property type="entry name" value="RECOMBINATION PROTEIN 2"/>
    <property type="match status" value="1"/>
</dbReference>
<evidence type="ECO:0000256" key="2">
    <source>
        <dbReference type="ARBA" id="ARBA00022475"/>
    </source>
</evidence>
<comment type="subcellular location">
    <subcellularLocation>
        <location evidence="1">Cell membrane</location>
        <topology evidence="1">Multi-pass membrane protein</topology>
    </subcellularLocation>
</comment>
<feature type="transmembrane region" description="Helical" evidence="6">
    <location>
        <begin position="355"/>
        <end position="381"/>
    </location>
</feature>
<feature type="transmembrane region" description="Helical" evidence="6">
    <location>
        <begin position="466"/>
        <end position="485"/>
    </location>
</feature>
<gene>
    <name evidence="9" type="ORF">SAMN04488518_108259</name>
</gene>
<feature type="transmembrane region" description="Helical" evidence="6">
    <location>
        <begin position="573"/>
        <end position="593"/>
    </location>
</feature>
<feature type="transmembrane region" description="Helical" evidence="6">
    <location>
        <begin position="629"/>
        <end position="647"/>
    </location>
</feature>
<comment type="caution">
    <text evidence="9">The sequence shown here is derived from an EMBL/GenBank/DDBJ whole genome shotgun (WGS) entry which is preliminary data.</text>
</comment>
<keyword evidence="2" id="KW-1003">Cell membrane</keyword>
<evidence type="ECO:0000256" key="4">
    <source>
        <dbReference type="ARBA" id="ARBA00022989"/>
    </source>
</evidence>
<reference evidence="9 10" key="1">
    <citation type="submission" date="2016-10" db="EMBL/GenBank/DDBJ databases">
        <authorList>
            <person name="Varghese N."/>
            <person name="Submissions S."/>
        </authorList>
    </citation>
    <scope>NUCLEOTIDE SEQUENCE [LARGE SCALE GENOMIC DNA]</scope>
    <source>
        <strain evidence="9 10">DSM 16392</strain>
    </source>
</reference>
<feature type="transmembrane region" description="Helical" evidence="6">
    <location>
        <begin position="510"/>
        <end position="533"/>
    </location>
</feature>
<evidence type="ECO:0000259" key="7">
    <source>
        <dbReference type="Pfam" id="PF03772"/>
    </source>
</evidence>
<keyword evidence="5 6" id="KW-0472">Membrane</keyword>
<feature type="transmembrane region" description="Helical" evidence="6">
    <location>
        <begin position="116"/>
        <end position="133"/>
    </location>
</feature>
<evidence type="ECO:0000256" key="3">
    <source>
        <dbReference type="ARBA" id="ARBA00022692"/>
    </source>
</evidence>
<dbReference type="InterPro" id="IPR025405">
    <property type="entry name" value="DUF4131"/>
</dbReference>
<dbReference type="PANTHER" id="PTHR30619">
    <property type="entry name" value="DNA INTERNALIZATION/COMPETENCE PROTEIN COMEC/REC2"/>
    <property type="match status" value="1"/>
</dbReference>
<feature type="transmembrane region" description="Helical" evidence="6">
    <location>
        <begin position="599"/>
        <end position="622"/>
    </location>
</feature>
<dbReference type="Pfam" id="PF03772">
    <property type="entry name" value="Competence"/>
    <property type="match status" value="1"/>
</dbReference>
<evidence type="ECO:0000256" key="6">
    <source>
        <dbReference type="SAM" id="Phobius"/>
    </source>
</evidence>
<evidence type="ECO:0000313" key="9">
    <source>
        <dbReference type="EMBL" id="SFK74093.1"/>
    </source>
</evidence>
<feature type="domain" description="DUF4131" evidence="8">
    <location>
        <begin position="137"/>
        <end position="290"/>
    </location>
</feature>
<dbReference type="EMBL" id="FOSK01000008">
    <property type="protein sequence ID" value="SFK74093.1"/>
    <property type="molecule type" value="Genomic_DNA"/>
</dbReference>
<dbReference type="Proteomes" id="UP000199598">
    <property type="component" value="Unassembled WGS sequence"/>
</dbReference>
<keyword evidence="10" id="KW-1185">Reference proteome</keyword>
<keyword evidence="3 6" id="KW-0812">Transmembrane</keyword>